<keyword evidence="3" id="KW-1185">Reference proteome</keyword>
<evidence type="ECO:0008006" key="4">
    <source>
        <dbReference type="Google" id="ProtNLM"/>
    </source>
</evidence>
<evidence type="ECO:0000256" key="1">
    <source>
        <dbReference type="SAM" id="Coils"/>
    </source>
</evidence>
<feature type="coiled-coil region" evidence="1">
    <location>
        <begin position="75"/>
        <end position="109"/>
    </location>
</feature>
<comment type="caution">
    <text evidence="2">The sequence shown here is derived from an EMBL/GenBank/DDBJ whole genome shotgun (WGS) entry which is preliminary data.</text>
</comment>
<gene>
    <name evidence="2" type="ORF">ACFQ4B_11350</name>
</gene>
<proteinExistence type="predicted"/>
<protein>
    <recommendedName>
        <fullName evidence="4">Secreted protein</fullName>
    </recommendedName>
</protein>
<dbReference type="RefSeq" id="WP_345587289.1">
    <property type="nucleotide sequence ID" value="NZ_BAABJG010000006.1"/>
</dbReference>
<evidence type="ECO:0000313" key="3">
    <source>
        <dbReference type="Proteomes" id="UP001597180"/>
    </source>
</evidence>
<accession>A0ABW3UMA9</accession>
<name>A0ABW3UMA9_9BACL</name>
<dbReference type="EMBL" id="JBHTLU010000013">
    <property type="protein sequence ID" value="MFD1220720.1"/>
    <property type="molecule type" value="Genomic_DNA"/>
</dbReference>
<reference evidence="3" key="1">
    <citation type="journal article" date="2019" name="Int. J. Syst. Evol. Microbiol.">
        <title>The Global Catalogue of Microorganisms (GCM) 10K type strain sequencing project: providing services to taxonomists for standard genome sequencing and annotation.</title>
        <authorList>
            <consortium name="The Broad Institute Genomics Platform"/>
            <consortium name="The Broad Institute Genome Sequencing Center for Infectious Disease"/>
            <person name="Wu L."/>
            <person name="Ma J."/>
        </authorList>
    </citation>
    <scope>NUCLEOTIDE SEQUENCE [LARGE SCALE GENOMIC DNA]</scope>
    <source>
        <strain evidence="3">CCUG 53270</strain>
    </source>
</reference>
<organism evidence="2 3">
    <name type="scientific">Paenibacillus vulneris</name>
    <dbReference type="NCBI Taxonomy" id="1133364"/>
    <lineage>
        <taxon>Bacteria</taxon>
        <taxon>Bacillati</taxon>
        <taxon>Bacillota</taxon>
        <taxon>Bacilli</taxon>
        <taxon>Bacillales</taxon>
        <taxon>Paenibacillaceae</taxon>
        <taxon>Paenibacillus</taxon>
    </lineage>
</organism>
<dbReference type="Proteomes" id="UP001597180">
    <property type="component" value="Unassembled WGS sequence"/>
</dbReference>
<keyword evidence="1" id="KW-0175">Coiled coil</keyword>
<sequence length="204" mass="22164">MNKKMALSIVGTFVIGIVGGVGLMMNDSAYSSVKAAVGGQATQNAIGSITPGTVTTQVSNPDLETVLLQVQTDKSKQLDEQMKAQMELIQKVNNEIAKLNESLSKLKSSRPQKSGDSVTLDADLQKKLTENGISVPSSNKWTQADVDRALESLRSKIDSLNSAQQMDMLRLQSLTNKRNEAFDAMSNFIKKMAEQRGNIVGNMR</sequence>
<evidence type="ECO:0000313" key="2">
    <source>
        <dbReference type="EMBL" id="MFD1220720.1"/>
    </source>
</evidence>